<reference evidence="1 2" key="1">
    <citation type="submission" date="2011-12" db="EMBL/GenBank/DDBJ databases">
        <title>Whole genome shotgun sequence of Gordonia effusa NBRC 100432.</title>
        <authorList>
            <person name="Yoshida I."/>
            <person name="Takarada H."/>
            <person name="Hosoyama A."/>
            <person name="Tsuchikane K."/>
            <person name="Katsumata H."/>
            <person name="Yamazaki S."/>
            <person name="Fujita N."/>
        </authorList>
    </citation>
    <scope>NUCLEOTIDE SEQUENCE [LARGE SCALE GENOMIC DNA]</scope>
    <source>
        <strain evidence="1 2">NBRC 100432</strain>
    </source>
</reference>
<proteinExistence type="predicted"/>
<gene>
    <name evidence="1" type="ORF">GOEFS_096_00440</name>
</gene>
<evidence type="ECO:0000313" key="1">
    <source>
        <dbReference type="EMBL" id="GAB19867.1"/>
    </source>
</evidence>
<dbReference type="Proteomes" id="UP000035034">
    <property type="component" value="Unassembled WGS sequence"/>
</dbReference>
<dbReference type="AlphaFoldDB" id="H0R466"/>
<dbReference type="eggNOG" id="COG1846">
    <property type="taxonomic scope" value="Bacteria"/>
</dbReference>
<name>H0R466_9ACTN</name>
<dbReference type="STRING" id="1077974.GOEFS_096_00440"/>
<organism evidence="1 2">
    <name type="scientific">Gordonia effusa NBRC 100432</name>
    <dbReference type="NCBI Taxonomy" id="1077974"/>
    <lineage>
        <taxon>Bacteria</taxon>
        <taxon>Bacillati</taxon>
        <taxon>Actinomycetota</taxon>
        <taxon>Actinomycetes</taxon>
        <taxon>Mycobacteriales</taxon>
        <taxon>Gordoniaceae</taxon>
        <taxon>Gordonia</taxon>
    </lineage>
</organism>
<keyword evidence="2" id="KW-1185">Reference proteome</keyword>
<sequence>MVDPGDRTDPALRSRIVSAYYSLAARPGAWVTVAQLRGTLSDVDRATLDAELVVFQRQPGVSLVPQENRRLLTDDDRAAAVVVGAQQCHLFAVEEV</sequence>
<dbReference type="EMBL" id="BAEH01000096">
    <property type="protein sequence ID" value="GAB19867.1"/>
    <property type="molecule type" value="Genomic_DNA"/>
</dbReference>
<comment type="caution">
    <text evidence="1">The sequence shown here is derived from an EMBL/GenBank/DDBJ whole genome shotgun (WGS) entry which is preliminary data.</text>
</comment>
<evidence type="ECO:0000313" key="2">
    <source>
        <dbReference type="Proteomes" id="UP000035034"/>
    </source>
</evidence>
<protein>
    <submittedName>
        <fullName evidence="1">Uncharacterized protein</fullName>
    </submittedName>
</protein>
<accession>H0R466</accession>